<organism evidence="4">
    <name type="scientific">Tanacetum cinerariifolium</name>
    <name type="common">Dalmatian daisy</name>
    <name type="synonym">Chrysanthemum cinerariifolium</name>
    <dbReference type="NCBI Taxonomy" id="118510"/>
    <lineage>
        <taxon>Eukaryota</taxon>
        <taxon>Viridiplantae</taxon>
        <taxon>Streptophyta</taxon>
        <taxon>Embryophyta</taxon>
        <taxon>Tracheophyta</taxon>
        <taxon>Spermatophyta</taxon>
        <taxon>Magnoliopsida</taxon>
        <taxon>eudicotyledons</taxon>
        <taxon>Gunneridae</taxon>
        <taxon>Pentapetalae</taxon>
        <taxon>asterids</taxon>
        <taxon>campanulids</taxon>
        <taxon>Asterales</taxon>
        <taxon>Asteraceae</taxon>
        <taxon>Asteroideae</taxon>
        <taxon>Anthemideae</taxon>
        <taxon>Anthemidinae</taxon>
        <taxon>Tanacetum</taxon>
    </lineage>
</organism>
<feature type="domain" description="Integrase catalytic" evidence="3">
    <location>
        <begin position="423"/>
        <end position="500"/>
    </location>
</feature>
<keyword evidence="1" id="KW-0175">Coiled coil</keyword>
<feature type="region of interest" description="Disordered" evidence="2">
    <location>
        <begin position="2050"/>
        <end position="2129"/>
    </location>
</feature>
<dbReference type="InterPro" id="IPR025724">
    <property type="entry name" value="GAG-pre-integrase_dom"/>
</dbReference>
<dbReference type="Pfam" id="PF13976">
    <property type="entry name" value="gag_pre-integrs"/>
    <property type="match status" value="1"/>
</dbReference>
<feature type="compositionally biased region" description="Polar residues" evidence="2">
    <location>
        <begin position="1328"/>
        <end position="1346"/>
    </location>
</feature>
<feature type="compositionally biased region" description="Acidic residues" evidence="2">
    <location>
        <begin position="2051"/>
        <end position="2112"/>
    </location>
</feature>
<dbReference type="InterPro" id="IPR001584">
    <property type="entry name" value="Integrase_cat-core"/>
</dbReference>
<dbReference type="InterPro" id="IPR036397">
    <property type="entry name" value="RNaseH_sf"/>
</dbReference>
<feature type="region of interest" description="Disordered" evidence="2">
    <location>
        <begin position="2286"/>
        <end position="2329"/>
    </location>
</feature>
<dbReference type="CDD" id="cd09272">
    <property type="entry name" value="RNase_HI_RT_Ty1"/>
    <property type="match status" value="1"/>
</dbReference>
<name>A0A6L2JZU0_TANCI</name>
<dbReference type="GO" id="GO:0015074">
    <property type="term" value="P:DNA integration"/>
    <property type="evidence" value="ECO:0007669"/>
    <property type="project" value="InterPro"/>
</dbReference>
<evidence type="ECO:0000259" key="3">
    <source>
        <dbReference type="PROSITE" id="PS50994"/>
    </source>
</evidence>
<comment type="caution">
    <text evidence="4">The sequence shown here is derived from an EMBL/GenBank/DDBJ whole genome shotgun (WGS) entry which is preliminary data.</text>
</comment>
<dbReference type="InterPro" id="IPR012337">
    <property type="entry name" value="RNaseH-like_sf"/>
</dbReference>
<feature type="coiled-coil region" evidence="1">
    <location>
        <begin position="1089"/>
        <end position="1160"/>
    </location>
</feature>
<dbReference type="InterPro" id="IPR056924">
    <property type="entry name" value="SH3_Tf2-1"/>
</dbReference>
<dbReference type="Pfam" id="PF22936">
    <property type="entry name" value="Pol_BBD"/>
    <property type="match status" value="1"/>
</dbReference>
<feature type="compositionally biased region" description="Basic residues" evidence="2">
    <location>
        <begin position="1358"/>
        <end position="1367"/>
    </location>
</feature>
<dbReference type="GO" id="GO:0003676">
    <property type="term" value="F:nucleic acid binding"/>
    <property type="evidence" value="ECO:0007669"/>
    <property type="project" value="InterPro"/>
</dbReference>
<evidence type="ECO:0000313" key="4">
    <source>
        <dbReference type="EMBL" id="GEU42140.1"/>
    </source>
</evidence>
<proteinExistence type="predicted"/>
<dbReference type="PANTHER" id="PTHR46148">
    <property type="entry name" value="CHROMO DOMAIN-CONTAINING PROTEIN"/>
    <property type="match status" value="1"/>
</dbReference>
<dbReference type="PROSITE" id="PS50994">
    <property type="entry name" value="INTEGRASE"/>
    <property type="match status" value="1"/>
</dbReference>
<dbReference type="Gene3D" id="3.30.420.10">
    <property type="entry name" value="Ribonuclease H-like superfamily/Ribonuclease H"/>
    <property type="match status" value="1"/>
</dbReference>
<dbReference type="Pfam" id="PF24626">
    <property type="entry name" value="SH3_Tf2-1"/>
    <property type="match status" value="1"/>
</dbReference>
<accession>A0A6L2JZU0</accession>
<feature type="compositionally biased region" description="Basic and acidic residues" evidence="2">
    <location>
        <begin position="2314"/>
        <end position="2329"/>
    </location>
</feature>
<sequence length="2631" mass="302585">MHESHESKYSIHSGSDKMYQDLKKLYWWPNMKAIIAEYVGKCLTCSRVKAKCQKPSGLLILEIITECFGYSIRDEYNISSQNRWTSIKATPFEALFGQKCRSPVCWAKVGDVQLTGPEIIHETTEKIVQIRQCMQAARDQQRSYANIRRQPLEFQVGDRVMLKVSPHKGVIRFGKQGKLNHRYIGPFKILERIGPVAYKLELPEELSNVHNTFHVSNLKKCLSNESLIILIKELQLDDKLNFVHGNAKINFMPSIPICFQTSLYHPTKSQDEISEYLGRVIRGSIIIKQTLRIEYISLRVIETGVDLLTGSRGNNLYTLSLQDMMASSPICLLSKASKTKSWLWHHRLSHLNFGALNHLARQGLVRGLSKLKFEKDHLCSACAMGKSTKKSHKPNLKTPTRKNFIFFIWIFAGQCVLKALMERKVGISHETSVARSPQQNGFVERRNHTLIEAARTMLIYAQAPLFLWAEAVATACFTQNRSIVRLRHGKTPYELMHGLRIQMLMQGTSLTKQERECKLYDEFDKFLYMNGESLRDYYLIFSLLLNDMNIYNMKLEQFQYHSSQYASQGPSSTHLSLNYPSNDCSSSVNHNVYNPSSSMPHMEYAPAVHQQTEFTPPDTWLVVLVFQKGDDPIDAINQIMSFLTSAVTSRYPPTNNKLRTLSNPRQQATINNGREEELEFLADQVIAETSSTQYVVTNNAAYQADDLDAYDSDCNELNSAKIALMENLSHYGSNNLAEDNKNVNEILAAEHERHKKQERILKEQNNFDKASVSYEQSLEIKKLKHTLSKHLKEKESLEKKQLKPKLYDDSVIEKSDAIVIHDSEETLMLAEKSRSKILLKQNKPIMSEKKVNTKPIDFASLNQLSKDFETRFVPQTELSAEQAFWSRYSVQPEEPNLSSSTTIVEVPKELPKVSMANSSLKKLKFHLPSFDMVVKERTTATSITEGTWGFEHTKACFRDEIFPFVKALKELFNSFDQFFSDELTEVQNVFNKMEQAVEQHYIVNIDVHDHVNSAYKTVNVYERCVLIETELQKDFIKKECYETLFKKYNTLEKHCISLEVDNQLKKKINQRNNSFSQQSAPTFDQLFEINDLKAQFDKKDTVIMKLKERLKSLSGDVTEEKIKRELEEIEMINIELDHRVTKLVAENEHLKQTYKQLLQEKVLVIGALKETLSKLKGKAVVNEVVPLHSIDPELLKIDIAPLAPKLPNNGIAHTDYLRHTQEETTTLREIVESERLLNPLNTSLDYACKYTKCIQGLLIILQQTCPCITDLGTKLMTVTLKNNVKKIRLTEHIHSSGNTPIKTTSFTNVVSNTLVLSSTGVNLLFSSSGSQPQGNIKNDRIQQTSSKAKKNKLEDHHKTVRPSLNKKKSVVDTTTISSVTNPKLNVNADLKCATCNGCLFSDNHDSCVLAYINSVNASLKSKSVLRLVNRKIWQSTGKMFTTVGHVVQIVLWYLDSGCSKDMTGDRSQLINFVQKFLGTVKFENDHVEKIMGYGDYKIGNVTILRVYFMEGLGHNLFSLTGSRGNNLYTLSLKYMMASSPICLLSKTQSCWIEAMQEELNKIERLEVWELVPRLNKVMVITLKWIYKVKLDELGGILKNKARLVAHGYRQEEGIDFEESFAPVARLEAIRIFLTYAAHKNMVVYQMDVKTAFLMALYGLKQAPRGWYDMLSLFLISQDFSKGSVDPTLFICRNGNDLLLMLMMGRISFFLGLQISQSPKGIFINQSKYTLESLKKYGFESCNPVDTPMVEKSKLDDDKEGKAVDPSRYHGMIGTLLYLTASRPDLQFAICMCARYQARPTEKYDSLVALIAFTDADHVGCQDTHRSTSGSVQFLGERLISWSLERQKSDAISSMETEYIALSGFCAQILWLRSQLLDYGLGFKKIPIYHFIKEQVENGVIDLYFVNTEYQLVDLFTKSLGGDRFEFLINKLGMRSFTPETLKQLMDEVDEYLRLSQAHILWGLYHKRNIDYAYLMWEDFVYQVEHKNSKKRNKMYYPRFTKVIIHYFMSKDPSIPRRNKVQDWLLLQRANKQLKHPKPKVYLPSLRTLLDSTDDEGADDEGNNGDNDEENKGDDDDDEDDEVEEGNVDDDDQEVEMDDDKDDEDEGNSDEDLGLNVGGEEGYVEEEEEDELYKDVNINQGRGLQTTQEVKDSHVTLTLVNPDVFAILGIVQRYMDQQMNEAVQVAVQLQSDKLREEAQKENDEFLKTIDENMQNIIKEQVKEQVKVQVSKILPRIEQTVNEQLEAEVLTRSSHLSRTSYVVAADLSEMELKKILIEKMEGNKETITLKRRRDDDADKDEEPFVGPNRGSKRRKEGKEPESASAPTEKELVQITCQKEEPSHPEFDTGAEDQPIVQSSQHPEWFSQQQKPPSLDHTPLDFSNFLINRIKVDTLTLELLAGPTYELMKGSCKSLVELEYHLEEVFKATTDQLDWVNPEGQHYPHNLLKPLPLIPNNRDEAADYRHIKWIEYLVPRTIWIEEPIGYDKHALWGVSHWVRKRQQFYGFAVNRESARDVYSKRRIIVVTELKIVEWHSYKHLDWITMRRDDDKLYKFKEGDFKRLHIQDIKDMLLLLVQGKLTNLTVEERFAFNNKDKKNRLMRIDELHKFSDGTLTDVRTALDDRLKGIQMQYLP</sequence>
<feature type="region of interest" description="Disordered" evidence="2">
    <location>
        <begin position="1328"/>
        <end position="1367"/>
    </location>
</feature>
<protein>
    <recommendedName>
        <fullName evidence="3">Integrase catalytic domain-containing protein</fullName>
    </recommendedName>
</protein>
<dbReference type="PANTHER" id="PTHR46148:SF59">
    <property type="entry name" value="NUCLEOTIDYLTRANSFERASE, RIBONUCLEASE H"/>
    <property type="match status" value="1"/>
</dbReference>
<dbReference type="InterPro" id="IPR041588">
    <property type="entry name" value="Integrase_H2C2"/>
</dbReference>
<dbReference type="Pfam" id="PF07727">
    <property type="entry name" value="RVT_2"/>
    <property type="match status" value="1"/>
</dbReference>
<dbReference type="SUPFAM" id="SSF53098">
    <property type="entry name" value="Ribonuclease H-like"/>
    <property type="match status" value="1"/>
</dbReference>
<evidence type="ECO:0000256" key="2">
    <source>
        <dbReference type="SAM" id="MobiDB-lite"/>
    </source>
</evidence>
<dbReference type="Pfam" id="PF17921">
    <property type="entry name" value="Integrase_H2C2"/>
    <property type="match status" value="1"/>
</dbReference>
<evidence type="ECO:0000256" key="1">
    <source>
        <dbReference type="SAM" id="Coils"/>
    </source>
</evidence>
<gene>
    <name evidence="4" type="ORF">Tci_014118</name>
</gene>
<dbReference type="EMBL" id="BKCJ010001530">
    <property type="protein sequence ID" value="GEU42140.1"/>
    <property type="molecule type" value="Genomic_DNA"/>
</dbReference>
<dbReference type="InterPro" id="IPR054722">
    <property type="entry name" value="PolX-like_BBD"/>
</dbReference>
<reference evidence="4" key="1">
    <citation type="journal article" date="2019" name="Sci. Rep.">
        <title>Draft genome of Tanacetum cinerariifolium, the natural source of mosquito coil.</title>
        <authorList>
            <person name="Yamashiro T."/>
            <person name="Shiraishi A."/>
            <person name="Satake H."/>
            <person name="Nakayama K."/>
        </authorList>
    </citation>
    <scope>NUCLEOTIDE SEQUENCE</scope>
</reference>
<feature type="coiled-coil region" evidence="1">
    <location>
        <begin position="744"/>
        <end position="800"/>
    </location>
</feature>
<dbReference type="Gene3D" id="1.10.340.70">
    <property type="match status" value="1"/>
</dbReference>
<dbReference type="InterPro" id="IPR013103">
    <property type="entry name" value="RVT_2"/>
</dbReference>